<dbReference type="Pfam" id="PF00135">
    <property type="entry name" value="COesterase"/>
    <property type="match status" value="2"/>
</dbReference>
<dbReference type="InterPro" id="IPR029058">
    <property type="entry name" value="AB_hydrolase_fold"/>
</dbReference>
<comment type="caution">
    <text evidence="5">The sequence shown here is derived from an EMBL/GenBank/DDBJ whole genome shotgun (WGS) entry which is preliminary data.</text>
</comment>
<dbReference type="AlphaFoldDB" id="A0A9D1IGI2"/>
<evidence type="ECO:0000256" key="2">
    <source>
        <dbReference type="ARBA" id="ARBA00022801"/>
    </source>
</evidence>
<organism evidence="5 6">
    <name type="scientific">Candidatus Fimenecus excrementigallinarum</name>
    <dbReference type="NCBI Taxonomy" id="2840816"/>
    <lineage>
        <taxon>Bacteria</taxon>
        <taxon>Bacillati</taxon>
        <taxon>Bacillota</taxon>
        <taxon>Clostridia</taxon>
        <taxon>Candidatus Fimenecus</taxon>
    </lineage>
</organism>
<proteinExistence type="inferred from homology"/>
<reference evidence="5" key="2">
    <citation type="journal article" date="2021" name="PeerJ">
        <title>Extensive microbial diversity within the chicken gut microbiome revealed by metagenomics and culture.</title>
        <authorList>
            <person name="Gilroy R."/>
            <person name="Ravi A."/>
            <person name="Getino M."/>
            <person name="Pursley I."/>
            <person name="Horton D.L."/>
            <person name="Alikhan N.F."/>
            <person name="Baker D."/>
            <person name="Gharbi K."/>
            <person name="Hall N."/>
            <person name="Watson M."/>
            <person name="Adriaenssens E.M."/>
            <person name="Foster-Nyarko E."/>
            <person name="Jarju S."/>
            <person name="Secka A."/>
            <person name="Antonio M."/>
            <person name="Oren A."/>
            <person name="Chaudhuri R.R."/>
            <person name="La Ragione R."/>
            <person name="Hildebrand F."/>
            <person name="Pallen M.J."/>
        </authorList>
    </citation>
    <scope>NUCLEOTIDE SEQUENCE</scope>
    <source>
        <strain evidence="5">ChiGjej1B1-19959</strain>
    </source>
</reference>
<sequence length="443" mass="48759">MQTVKKTTPCGVVRGLAGERCLEFRSIRYARAERFRYPALVTSWDGVYDATAFGPCCFQHRAFEDDAQVNAFYHREFRQGLTFTYGEDCLSLNIWAPKAAQNCPVLVYIHGGSFTGGSANEGHISGARFAENGVVFVAMNYRLGPYGFCAHPDLAEDGVCGNYGLFDQLAALRWVRANIAAFGGDPARVTVMGQSAGAMSVDILVSSPLAKGLLSGAVLLSGAGLQRFLLRPKTPEQARGFWEKVCENAGCKTAADLRALDAKTLYYAWRAACKAMKLSMPYTFPVYDGALLTAESFAKSRVPDVPYLLGVTSEDMLPIVLEGLTKKWARLAKRHNEKPCYVYNFARRLPGDDRGAWHSADLLYAFSTLEHSWRPFAAVDREISDRLSAALCAFAACGDPNCSAVPRWAPGAERPMRFCEQTRPAPWTTAHNFKQTFAGLGWE</sequence>
<dbReference type="Gene3D" id="3.40.50.1820">
    <property type="entry name" value="alpha/beta hydrolase"/>
    <property type="match status" value="2"/>
</dbReference>
<protein>
    <recommendedName>
        <fullName evidence="3">Carboxylic ester hydrolase</fullName>
        <ecNumber evidence="3">3.1.1.-</ecNumber>
    </recommendedName>
</protein>
<dbReference type="PROSITE" id="PS00122">
    <property type="entry name" value="CARBOXYLESTERASE_B_1"/>
    <property type="match status" value="1"/>
</dbReference>
<dbReference type="InterPro" id="IPR002018">
    <property type="entry name" value="CarbesteraseB"/>
</dbReference>
<evidence type="ECO:0000256" key="3">
    <source>
        <dbReference type="RuleBase" id="RU361235"/>
    </source>
</evidence>
<feature type="domain" description="Carboxylesterase type B" evidence="4">
    <location>
        <begin position="331"/>
        <end position="422"/>
    </location>
</feature>
<dbReference type="Proteomes" id="UP000824071">
    <property type="component" value="Unassembled WGS sequence"/>
</dbReference>
<dbReference type="PANTHER" id="PTHR43142:SF1">
    <property type="entry name" value="CARBOXYLIC ESTER HYDROLASE"/>
    <property type="match status" value="1"/>
</dbReference>
<dbReference type="GO" id="GO:0016787">
    <property type="term" value="F:hydrolase activity"/>
    <property type="evidence" value="ECO:0007669"/>
    <property type="project" value="UniProtKB-KW"/>
</dbReference>
<dbReference type="EMBL" id="DVMW01000023">
    <property type="protein sequence ID" value="HIU35444.1"/>
    <property type="molecule type" value="Genomic_DNA"/>
</dbReference>
<name>A0A9D1IGI2_9FIRM</name>
<accession>A0A9D1IGI2</accession>
<reference evidence="5" key="1">
    <citation type="submission" date="2020-10" db="EMBL/GenBank/DDBJ databases">
        <authorList>
            <person name="Gilroy R."/>
        </authorList>
    </citation>
    <scope>NUCLEOTIDE SEQUENCE</scope>
    <source>
        <strain evidence="5">ChiGjej1B1-19959</strain>
    </source>
</reference>
<dbReference type="PANTHER" id="PTHR43142">
    <property type="entry name" value="CARBOXYLIC ESTER HYDROLASE"/>
    <property type="match status" value="1"/>
</dbReference>
<evidence type="ECO:0000313" key="6">
    <source>
        <dbReference type="Proteomes" id="UP000824071"/>
    </source>
</evidence>
<feature type="domain" description="Carboxylesterase type B" evidence="4">
    <location>
        <begin position="7"/>
        <end position="323"/>
    </location>
</feature>
<comment type="similarity">
    <text evidence="1 3">Belongs to the type-B carboxylesterase/lipase family.</text>
</comment>
<dbReference type="InterPro" id="IPR019826">
    <property type="entry name" value="Carboxylesterase_B_AS"/>
</dbReference>
<dbReference type="EC" id="3.1.1.-" evidence="3"/>
<dbReference type="SUPFAM" id="SSF53474">
    <property type="entry name" value="alpha/beta-Hydrolases"/>
    <property type="match status" value="1"/>
</dbReference>
<gene>
    <name evidence="5" type="ORF">IAC53_02400</name>
</gene>
<evidence type="ECO:0000313" key="5">
    <source>
        <dbReference type="EMBL" id="HIU35444.1"/>
    </source>
</evidence>
<keyword evidence="2 3" id="KW-0378">Hydrolase</keyword>
<evidence type="ECO:0000259" key="4">
    <source>
        <dbReference type="Pfam" id="PF00135"/>
    </source>
</evidence>
<evidence type="ECO:0000256" key="1">
    <source>
        <dbReference type="ARBA" id="ARBA00005964"/>
    </source>
</evidence>